<name>A0A6P2PHS8_9BURK</name>
<accession>A0A6P2PHS8</accession>
<organism evidence="1 2">
    <name type="scientific">Burkholderia latens</name>
    <dbReference type="NCBI Taxonomy" id="488446"/>
    <lineage>
        <taxon>Bacteria</taxon>
        <taxon>Pseudomonadati</taxon>
        <taxon>Pseudomonadota</taxon>
        <taxon>Betaproteobacteria</taxon>
        <taxon>Burkholderiales</taxon>
        <taxon>Burkholderiaceae</taxon>
        <taxon>Burkholderia</taxon>
        <taxon>Burkholderia cepacia complex</taxon>
    </lineage>
</organism>
<evidence type="ECO:0000313" key="1">
    <source>
        <dbReference type="EMBL" id="VWC07134.1"/>
    </source>
</evidence>
<dbReference type="EMBL" id="CABVPL010000050">
    <property type="protein sequence ID" value="VWC07134.1"/>
    <property type="molecule type" value="Genomic_DNA"/>
</dbReference>
<dbReference type="Proteomes" id="UP000494222">
    <property type="component" value="Unassembled WGS sequence"/>
</dbReference>
<evidence type="ECO:0000313" key="2">
    <source>
        <dbReference type="Proteomes" id="UP000494222"/>
    </source>
</evidence>
<gene>
    <name evidence="1" type="ORF">BLA24064_05109</name>
</gene>
<sequence>MLPVVGGGIALVAPGAGGAGMRLPGAGFNQPDGATGSASGRGVVLLRGFGRACGSGFHSVGRE</sequence>
<dbReference type="AlphaFoldDB" id="A0A6P2PHS8"/>
<protein>
    <submittedName>
        <fullName evidence="1">Uncharacterized protein</fullName>
    </submittedName>
</protein>
<proteinExistence type="predicted"/>
<reference evidence="1 2" key="1">
    <citation type="submission" date="2019-09" db="EMBL/GenBank/DDBJ databases">
        <authorList>
            <person name="Depoorter E."/>
        </authorList>
    </citation>
    <scope>NUCLEOTIDE SEQUENCE [LARGE SCALE GENOMIC DNA]</scope>
    <source>
        <strain evidence="1">LMG 24064</strain>
    </source>
</reference>